<evidence type="ECO:0000256" key="4">
    <source>
        <dbReference type="SAM" id="SignalP"/>
    </source>
</evidence>
<feature type="chain" id="PRO_5043443555" description="NHL repeat-containing protein" evidence="4">
    <location>
        <begin position="35"/>
        <end position="390"/>
    </location>
</feature>
<gene>
    <name evidence="5" type="ORF">V4F39_02790</name>
</gene>
<proteinExistence type="predicted"/>
<evidence type="ECO:0000313" key="6">
    <source>
        <dbReference type="Proteomes" id="UP001336250"/>
    </source>
</evidence>
<comment type="caution">
    <text evidence="5">The sequence shown here is derived from an EMBL/GenBank/DDBJ whole genome shotgun (WGS) entry which is preliminary data.</text>
</comment>
<evidence type="ECO:0000313" key="5">
    <source>
        <dbReference type="EMBL" id="MEF7612821.1"/>
    </source>
</evidence>
<keyword evidence="2" id="KW-0677">Repeat</keyword>
<dbReference type="RefSeq" id="WP_332287714.1">
    <property type="nucleotide sequence ID" value="NZ_JAZIBG010000009.1"/>
</dbReference>
<protein>
    <recommendedName>
        <fullName evidence="7">NHL repeat-containing protein</fullName>
    </recommendedName>
</protein>
<keyword evidence="1 4" id="KW-0732">Signal</keyword>
<reference evidence="5 6" key="1">
    <citation type="submission" date="2024-02" db="EMBL/GenBank/DDBJ databases">
        <title>Genome sequence of Aquincola sp. MAHUQ-54.</title>
        <authorList>
            <person name="Huq M.A."/>
        </authorList>
    </citation>
    <scope>NUCLEOTIDE SEQUENCE [LARGE SCALE GENOMIC DNA]</scope>
    <source>
        <strain evidence="5 6">MAHUQ-54</strain>
    </source>
</reference>
<dbReference type="PANTHER" id="PTHR10680">
    <property type="entry name" value="PEPTIDYL-GLYCINE ALPHA-AMIDATING MONOOXYGENASE"/>
    <property type="match status" value="1"/>
</dbReference>
<dbReference type="Proteomes" id="UP001336250">
    <property type="component" value="Unassembled WGS sequence"/>
</dbReference>
<feature type="signal peptide" evidence="4">
    <location>
        <begin position="1"/>
        <end position="34"/>
    </location>
</feature>
<dbReference type="InterPro" id="IPR011042">
    <property type="entry name" value="6-blade_b-propeller_TolB-like"/>
</dbReference>
<evidence type="ECO:0000256" key="2">
    <source>
        <dbReference type="ARBA" id="ARBA00022737"/>
    </source>
</evidence>
<dbReference type="EMBL" id="JAZIBG010000009">
    <property type="protein sequence ID" value="MEF7612821.1"/>
    <property type="molecule type" value="Genomic_DNA"/>
</dbReference>
<dbReference type="InterPro" id="IPR001258">
    <property type="entry name" value="NHL_repeat"/>
</dbReference>
<sequence length="390" mass="43551">MRKKTTRRASSLLCTLALAGIAVVAGAFAPPAWAHDGQTDRSWQRMRGLPDYTVDPAWPKQLPNNWILGQVAGVAVDRYDNVWVLHRPRSNTVDELGAAQTPPRSECCFPAPPVLVFDREGNVINSWGGDGPGYNWPATEHGIWVDNQNNVWIGGNGAADRQILKFTSSGRFLMQIGQPSTDPLDSLRTDILGQVASLTVDDRANEVYLADGYGNKRVIVFDSRTGAFKRLWGAYGNAPVDTPPGPYDPTAPVATQFRNPVHCVRLSDDGFVYVCDRVNNRVQVFTKAGRFLKEFFVRPETRGNGSVWDITFSNDRNQRYLLVMDGENNVVWTLDRSSGAVLDKQFHNGRNAGQFHWLHQAATDSRGNLYTGEVDTSKRLQKFTLDRDRR</sequence>
<evidence type="ECO:0008006" key="7">
    <source>
        <dbReference type="Google" id="ProtNLM"/>
    </source>
</evidence>
<keyword evidence="3" id="KW-0325">Glycoprotein</keyword>
<evidence type="ECO:0000256" key="1">
    <source>
        <dbReference type="ARBA" id="ARBA00022729"/>
    </source>
</evidence>
<dbReference type="Pfam" id="PF01436">
    <property type="entry name" value="NHL"/>
    <property type="match status" value="1"/>
</dbReference>
<evidence type="ECO:0000256" key="3">
    <source>
        <dbReference type="ARBA" id="ARBA00023180"/>
    </source>
</evidence>
<keyword evidence="6" id="KW-1185">Reference proteome</keyword>
<accession>A0AAW9PZ60</accession>
<dbReference type="AlphaFoldDB" id="A0AAW9PZ60"/>
<organism evidence="5 6">
    <name type="scientific">Aquincola agrisoli</name>
    <dbReference type="NCBI Taxonomy" id="3119538"/>
    <lineage>
        <taxon>Bacteria</taxon>
        <taxon>Pseudomonadati</taxon>
        <taxon>Pseudomonadota</taxon>
        <taxon>Betaproteobacteria</taxon>
        <taxon>Burkholderiales</taxon>
        <taxon>Sphaerotilaceae</taxon>
        <taxon>Aquincola</taxon>
    </lineage>
</organism>
<dbReference type="Gene3D" id="2.120.10.30">
    <property type="entry name" value="TolB, C-terminal domain"/>
    <property type="match status" value="1"/>
</dbReference>
<name>A0AAW9PZ60_9BURK</name>
<dbReference type="SUPFAM" id="SSF63829">
    <property type="entry name" value="Calcium-dependent phosphotriesterase"/>
    <property type="match status" value="1"/>
</dbReference>